<evidence type="ECO:0000313" key="2">
    <source>
        <dbReference type="Proteomes" id="UP000824533"/>
    </source>
</evidence>
<reference evidence="1 2" key="1">
    <citation type="journal article" date="2021" name="Front. Genet.">
        <title>Chromosome-Level Genome Assembly Reveals Significant Gene Expansion in the Toll and IMD Signaling Pathways of Dendrolimus kikuchii.</title>
        <authorList>
            <person name="Zhou J."/>
            <person name="Wu P."/>
            <person name="Xiong Z."/>
            <person name="Liu N."/>
            <person name="Zhao N."/>
            <person name="Ji M."/>
            <person name="Qiu Y."/>
            <person name="Yang B."/>
        </authorList>
    </citation>
    <scope>NUCLEOTIDE SEQUENCE [LARGE SCALE GENOMIC DNA]</scope>
    <source>
        <strain evidence="1">Ann1</strain>
    </source>
</reference>
<evidence type="ECO:0000313" key="1">
    <source>
        <dbReference type="EMBL" id="KAJ0184288.1"/>
    </source>
</evidence>
<accession>A0ACC1DKN1</accession>
<dbReference type="EMBL" id="CM034387">
    <property type="protein sequence ID" value="KAJ0184288.1"/>
    <property type="molecule type" value="Genomic_DNA"/>
</dbReference>
<sequence>MKILFFSSLIGLSLSCNPRSVSLAVETSLVFEPNDVRKNTSILNNIKTFIDNLQRALTNDDYQLRAKEENANILTSFLYDLGKIVLNYDENLFNLLKESFTKFHSNNLHKRFEFIGMFPNIKLRSFFKNTFKEWSVMKTDSLKKEIKKFMDDDGETAVVLFFKSLNRFFDEKDARKLYKILYKFKHANEENISDAFGNVITFMYLDKYLNSNQAAIAEFQRECDKFALYISEAYKSRVYDEELNSKPKKVGKAKEIKNTFPGSDRKDINVDLKDSLEKKTKIDGTKKKTNDIVVNKNIEVFVSGTQKNL</sequence>
<organism evidence="1 2">
    <name type="scientific">Dendrolimus kikuchii</name>
    <dbReference type="NCBI Taxonomy" id="765133"/>
    <lineage>
        <taxon>Eukaryota</taxon>
        <taxon>Metazoa</taxon>
        <taxon>Ecdysozoa</taxon>
        <taxon>Arthropoda</taxon>
        <taxon>Hexapoda</taxon>
        <taxon>Insecta</taxon>
        <taxon>Pterygota</taxon>
        <taxon>Neoptera</taxon>
        <taxon>Endopterygota</taxon>
        <taxon>Lepidoptera</taxon>
        <taxon>Glossata</taxon>
        <taxon>Ditrysia</taxon>
        <taxon>Bombycoidea</taxon>
        <taxon>Lasiocampidae</taxon>
        <taxon>Dendrolimus</taxon>
    </lineage>
</organism>
<keyword evidence="2" id="KW-1185">Reference proteome</keyword>
<comment type="caution">
    <text evidence="1">The sequence shown here is derived from an EMBL/GenBank/DDBJ whole genome shotgun (WGS) entry which is preliminary data.</text>
</comment>
<dbReference type="Proteomes" id="UP000824533">
    <property type="component" value="Linkage Group LG01"/>
</dbReference>
<name>A0ACC1DKN1_9NEOP</name>
<gene>
    <name evidence="1" type="ORF">K1T71_000711</name>
</gene>
<protein>
    <submittedName>
        <fullName evidence="1">Uncharacterized protein</fullName>
    </submittedName>
</protein>
<proteinExistence type="predicted"/>